<keyword evidence="4" id="KW-1185">Reference proteome</keyword>
<feature type="region of interest" description="Disordered" evidence="1">
    <location>
        <begin position="357"/>
        <end position="400"/>
    </location>
</feature>
<sequence length="520" mass="56579">MTDKLDLDRMEALLETMEPEEIRSQYGAALAEAPECERMLHHFEAMDDHLDHLKSVDPAPAMVLPKRRRARSVLTWAVPLAAIVIIAVLVSINRDLIPRPSSEPVMKENNVAFEPRPASPGAAEVDALVRDLEDDVMMEKVADGAPPPKRTLEEAMEEIRENREVAKLTSPPEADPMPAVDASTESEARRQSVASDEPVGRAQIGAGPVEIEEEPAAAEPELQALSGRFRDATATESAPQDPPEKKVAARKPLAPAPRKDVAPAESTVAEPVAQETTEMVVAESELRESLQLKAEETVVVSEAPALNEEAVATVAPSAGASTRSRVEPKPVTVDTPVVSRNEELAKQDDDTDRFAVAKAKSSTAGAAENKQNAEASFERAGDRRDAGRAAAPEADADKPTVEVLTVEAPIPTSKPLVTINKEAWLTVFHSSWSIQNRFPQGLFDRGGSFSWPLVSDAPLDFVGFQREWQALPPSRRPAVTLRVLEQQDDLLRVKLSWSSQESVLIFDFRGKSCVGIRPEP</sequence>
<evidence type="ECO:0000256" key="2">
    <source>
        <dbReference type="SAM" id="Phobius"/>
    </source>
</evidence>
<name>A0A8A4TLQ5_SULCO</name>
<dbReference type="Proteomes" id="UP000663929">
    <property type="component" value="Chromosome"/>
</dbReference>
<feature type="region of interest" description="Disordered" evidence="1">
    <location>
        <begin position="313"/>
        <end position="338"/>
    </location>
</feature>
<dbReference type="AlphaFoldDB" id="A0A8A4TLQ5"/>
<feature type="compositionally biased region" description="Basic and acidic residues" evidence="1">
    <location>
        <begin position="376"/>
        <end position="387"/>
    </location>
</feature>
<feature type="compositionally biased region" description="Polar residues" evidence="1">
    <location>
        <begin position="360"/>
        <end position="374"/>
    </location>
</feature>
<accession>A0A8A4TLQ5</accession>
<evidence type="ECO:0000256" key="1">
    <source>
        <dbReference type="SAM" id="MobiDB-lite"/>
    </source>
</evidence>
<dbReference type="RefSeq" id="WP_237377204.1">
    <property type="nucleotide sequence ID" value="NZ_CP071793.1"/>
</dbReference>
<evidence type="ECO:0000313" key="3">
    <source>
        <dbReference type="EMBL" id="QTD47535.1"/>
    </source>
</evidence>
<gene>
    <name evidence="3" type="ORF">J3U87_18225</name>
</gene>
<keyword evidence="2" id="KW-1133">Transmembrane helix</keyword>
<organism evidence="3 4">
    <name type="scientific">Sulfidibacter corallicola</name>
    <dbReference type="NCBI Taxonomy" id="2818388"/>
    <lineage>
        <taxon>Bacteria</taxon>
        <taxon>Pseudomonadati</taxon>
        <taxon>Acidobacteriota</taxon>
        <taxon>Holophagae</taxon>
        <taxon>Acanthopleuribacterales</taxon>
        <taxon>Acanthopleuribacteraceae</taxon>
        <taxon>Sulfidibacter</taxon>
    </lineage>
</organism>
<dbReference type="KEGG" id="scor:J3U87_18225"/>
<feature type="region of interest" description="Disordered" evidence="1">
    <location>
        <begin position="163"/>
        <end position="275"/>
    </location>
</feature>
<reference evidence="3" key="1">
    <citation type="submission" date="2021-03" db="EMBL/GenBank/DDBJ databases">
        <title>Acanthopleuribacteraceae sp. M133.</title>
        <authorList>
            <person name="Wang G."/>
        </authorList>
    </citation>
    <scope>NUCLEOTIDE SEQUENCE</scope>
    <source>
        <strain evidence="3">M133</strain>
    </source>
</reference>
<dbReference type="EMBL" id="CP071793">
    <property type="protein sequence ID" value="QTD47535.1"/>
    <property type="molecule type" value="Genomic_DNA"/>
</dbReference>
<keyword evidence="2" id="KW-0472">Membrane</keyword>
<feature type="transmembrane region" description="Helical" evidence="2">
    <location>
        <begin position="73"/>
        <end position="92"/>
    </location>
</feature>
<protein>
    <submittedName>
        <fullName evidence="3">Uncharacterized protein</fullName>
    </submittedName>
</protein>
<evidence type="ECO:0000313" key="4">
    <source>
        <dbReference type="Proteomes" id="UP000663929"/>
    </source>
</evidence>
<keyword evidence="2" id="KW-0812">Transmembrane</keyword>
<proteinExistence type="predicted"/>